<dbReference type="AlphaFoldDB" id="A0A3M6V8M6"/>
<evidence type="ECO:0000313" key="2">
    <source>
        <dbReference type="Proteomes" id="UP000275408"/>
    </source>
</evidence>
<dbReference type="PANTHER" id="PTHR35170">
    <property type="entry name" value="PROTEIN DD3-3"/>
    <property type="match status" value="1"/>
</dbReference>
<dbReference type="InterPro" id="IPR053320">
    <property type="entry name" value="Protein_DD3-3_O-glyco"/>
</dbReference>
<accession>A0A3M6V8M6</accession>
<dbReference type="Proteomes" id="UP000275408">
    <property type="component" value="Unassembled WGS sequence"/>
</dbReference>
<dbReference type="PANTHER" id="PTHR35170:SF2">
    <property type="entry name" value="PROTEIN DD3-3"/>
    <property type="match status" value="1"/>
</dbReference>
<proteinExistence type="predicted"/>
<protein>
    <recommendedName>
        <fullName evidence="3">Protein DD3-3</fullName>
    </recommendedName>
</protein>
<dbReference type="EMBL" id="RCHS01000010">
    <property type="protein sequence ID" value="RMX61484.1"/>
    <property type="molecule type" value="Genomic_DNA"/>
</dbReference>
<organism evidence="1 2">
    <name type="scientific">Pocillopora damicornis</name>
    <name type="common">Cauliflower coral</name>
    <name type="synonym">Millepora damicornis</name>
    <dbReference type="NCBI Taxonomy" id="46731"/>
    <lineage>
        <taxon>Eukaryota</taxon>
        <taxon>Metazoa</taxon>
        <taxon>Cnidaria</taxon>
        <taxon>Anthozoa</taxon>
        <taxon>Hexacorallia</taxon>
        <taxon>Scleractinia</taxon>
        <taxon>Astrocoeniina</taxon>
        <taxon>Pocilloporidae</taxon>
        <taxon>Pocillopora</taxon>
    </lineage>
</organism>
<evidence type="ECO:0008006" key="3">
    <source>
        <dbReference type="Google" id="ProtNLM"/>
    </source>
</evidence>
<dbReference type="STRING" id="46731.A0A3M6V8M6"/>
<reference evidence="1 2" key="1">
    <citation type="journal article" date="2018" name="Sci. Rep.">
        <title>Comparative analysis of the Pocillopora damicornis genome highlights role of immune system in coral evolution.</title>
        <authorList>
            <person name="Cunning R."/>
            <person name="Bay R.A."/>
            <person name="Gillette P."/>
            <person name="Baker A.C."/>
            <person name="Traylor-Knowles N."/>
        </authorList>
    </citation>
    <scope>NUCLEOTIDE SEQUENCE [LARGE SCALE GENOMIC DNA]</scope>
    <source>
        <strain evidence="1">RSMAS</strain>
        <tissue evidence="1">Whole animal</tissue>
    </source>
</reference>
<evidence type="ECO:0000313" key="1">
    <source>
        <dbReference type="EMBL" id="RMX61484.1"/>
    </source>
</evidence>
<name>A0A3M6V8M6_POCDA</name>
<comment type="caution">
    <text evidence="1">The sequence shown here is derived from an EMBL/GenBank/DDBJ whole genome shotgun (WGS) entry which is preliminary data.</text>
</comment>
<gene>
    <name evidence="1" type="ORF">pdam_00003548</name>
</gene>
<sequence length="1270" mass="144476">MCGMKVFFEYRNMQATTILGFLLSTLLTFCRADVYLHFPGGSNNRLNGNGVNVRNPNRLFDSQNNGKAGYNVGDSGINATKNEIPETRQRPLEFFMSGCEEDAKTEVEIMWTNQHGTGPKSEDIVESQIILQYMCQPYPQGNVTDINEDFQLYTIRNGAQRTTQRFSVSMQESRVIEKNRGLHEPLAYYRSYRHRDGNKGGIFYESLFTADQNLKGNSAIYTRQNANGKRRGFEVPEERDYYPYWGPTPWKDIAIMVSDKTTKGVIREYVNSANYGDKDSSFPLQHYSAMRIENQPRKLLPRRFQNSKIYYIGGMGKRGNIVQTYPAMEYRFTPERINVTTNDVLCFAWSGSNDNRNNVAGEGQRGSDRTNVCWIKEGCQSLTPKACTSLPLEVVEQADKFSADKLNLHLNTGCYSGNEKNLQAQLNNAPASCNPPCFRIKRPGTYCYMGTRNNNFSNRRHIGQITNNGKAGYNVGDSGSNNPGENIKETRQLPLEFFMSGCEEDAKTEVEIMWTNQHGTGPKSEDVVETQVILQYMCQPFPKGKVTDINSDFQLHTIRNGGNRLTQPFNPNQAENRLIKKDRGLHEPKEYYHAYIRRDRNKGLFTADQNLNGDSAIYTRQNANGQRRGLEVPEERDYYPYWGPTPWKDIAIMVSDRATEGVMKKYFNSPNYGDKGLCIVGNNQPGHKPCPRIPPRNRPSAECVAKYITQASCEQAGGKWTIVKTNFKEKSSGAKSCANIKTVKGVAYEPHLITQGTGEGEQDLVLADPPEVIYAPSTVVNHNGMNMDGKFSSYKWKIPHFPSNTIQRCVLRIRYNITTSDVPRRFDASNNDDVKNNPTTLAVNGKTKLQLALNTAQLGRTFQDRTQVIYLKPRSSLPQRFKNSKIFYIGGMGKRGNIVQAYPAMEYRFTPERITVSRNDVLCFAWSGSNNNPNNAGEGQARSDRTNVCWVKEGCQSLKPKACTSLPLEVVEQADKFSADKLNLHLNTGCGDENNLQAQLNNAPASCNPPCFRITKPGTYCYMGTRNNNFSNRRHIGQITIILTFGFALSTFLYLCWADVYLHFPPGSNNRLNGNKENVDNDDRLFDSQEFFMSGSKENAKTEVEIMWTNQHGTGTESADIVESQIILQYMCQEVTESKYKYPNIRNGEERDKQNFNAGSQENNEVKMERGLHEPLEYYRTYQRRERNKDLFTANQDLKGNSAIYTRQNPDGKRRGFEVPEERDYYPYWGPTPWKDIAILVSDSTTKSAIRDHVKRDYGKKCKFFKYFPS</sequence>
<keyword evidence="2" id="KW-1185">Reference proteome</keyword>
<dbReference type="OrthoDB" id="5945917at2759"/>